<reference evidence="2" key="1">
    <citation type="submission" date="2016-10" db="EMBL/GenBank/DDBJ databases">
        <authorList>
            <person name="Varghese N."/>
            <person name="Submissions S."/>
        </authorList>
    </citation>
    <scope>NUCLEOTIDE SEQUENCE [LARGE SCALE GENOMIC DNA]</scope>
    <source>
        <strain evidence="2">Gh-67</strain>
    </source>
</reference>
<protein>
    <submittedName>
        <fullName evidence="1">Uncharacterized protein</fullName>
    </submittedName>
</protein>
<gene>
    <name evidence="1" type="ORF">SAMN05192573_107230</name>
</gene>
<name>A0A1G8AKT0_9SPHI</name>
<organism evidence="1 2">
    <name type="scientific">Mucilaginibacter gossypii</name>
    <dbReference type="NCBI Taxonomy" id="551996"/>
    <lineage>
        <taxon>Bacteria</taxon>
        <taxon>Pseudomonadati</taxon>
        <taxon>Bacteroidota</taxon>
        <taxon>Sphingobacteriia</taxon>
        <taxon>Sphingobacteriales</taxon>
        <taxon>Sphingobacteriaceae</taxon>
        <taxon>Mucilaginibacter</taxon>
    </lineage>
</organism>
<dbReference type="STRING" id="551996.SAMN05192573_107230"/>
<dbReference type="AlphaFoldDB" id="A0A1G8AKT0"/>
<sequence>MQSPITKYKAYSKFDKARILYNHLYHSDLPNEQLKVFFVERNYMKIIEHDNYFPRLIEFITTSVNLEGYTGKRLVEFIFSKLDHPDQIWESVFEKQLRDTDRFLLTTLFSFGGSRIPSKVLENAFENRFRYEILHNGHKAGTNDFKTTLKRLLDGLITGHADSEGTVYSFINPSVNDFLINYLNESPSEQKRILYSATYFEQLYSVCYGDVDHLITIWR</sequence>
<dbReference type="Proteomes" id="UP000199705">
    <property type="component" value="Unassembled WGS sequence"/>
</dbReference>
<dbReference type="EMBL" id="FNCG01000007">
    <property type="protein sequence ID" value="SDH21538.1"/>
    <property type="molecule type" value="Genomic_DNA"/>
</dbReference>
<evidence type="ECO:0000313" key="1">
    <source>
        <dbReference type="EMBL" id="SDH21538.1"/>
    </source>
</evidence>
<keyword evidence="2" id="KW-1185">Reference proteome</keyword>
<evidence type="ECO:0000313" key="2">
    <source>
        <dbReference type="Proteomes" id="UP000199705"/>
    </source>
</evidence>
<accession>A0A1G8AKT0</accession>
<proteinExistence type="predicted"/>